<comment type="catalytic activity">
    <reaction evidence="9 10">
        <text>L-arginyl-[protein] + NAD(+) = N(omega)-(ADP-D-ribosyl)-L-arginyl-[protein] + nicotinamide + H(+)</text>
        <dbReference type="Rhea" id="RHEA:19149"/>
        <dbReference type="Rhea" id="RHEA-COMP:10532"/>
        <dbReference type="Rhea" id="RHEA-COMP:15087"/>
        <dbReference type="ChEBI" id="CHEBI:15378"/>
        <dbReference type="ChEBI" id="CHEBI:17154"/>
        <dbReference type="ChEBI" id="CHEBI:29965"/>
        <dbReference type="ChEBI" id="CHEBI:57540"/>
        <dbReference type="ChEBI" id="CHEBI:142554"/>
        <dbReference type="EC" id="2.4.2.31"/>
    </reaction>
</comment>
<accession>A0A815NC35</accession>
<evidence type="ECO:0000256" key="5">
    <source>
        <dbReference type="ARBA" id="ARBA00022676"/>
    </source>
</evidence>
<dbReference type="Proteomes" id="UP000663852">
    <property type="component" value="Unassembled WGS sequence"/>
</dbReference>
<protein>
    <recommendedName>
        <fullName evidence="10">NAD(P)(+)--arginine ADP-ribosyltransferase</fullName>
        <ecNumber evidence="10">2.4.2.31</ecNumber>
    </recommendedName>
    <alternativeName>
        <fullName evidence="10">Mono(ADP-ribosyl)transferase</fullName>
    </alternativeName>
</protein>
<proteinExistence type="inferred from homology"/>
<evidence type="ECO:0000256" key="9">
    <source>
        <dbReference type="ARBA" id="ARBA00047597"/>
    </source>
</evidence>
<reference evidence="12" key="1">
    <citation type="submission" date="2021-02" db="EMBL/GenBank/DDBJ databases">
        <authorList>
            <person name="Nowell W R."/>
        </authorList>
    </citation>
    <scope>NUCLEOTIDE SEQUENCE</scope>
</reference>
<evidence type="ECO:0000313" key="15">
    <source>
        <dbReference type="Proteomes" id="UP000663852"/>
    </source>
</evidence>
<evidence type="ECO:0000256" key="11">
    <source>
        <dbReference type="SAM" id="MobiDB-lite"/>
    </source>
</evidence>
<keyword evidence="14" id="KW-1185">Reference proteome</keyword>
<dbReference type="OrthoDB" id="423533at2759"/>
<feature type="region of interest" description="Disordered" evidence="11">
    <location>
        <begin position="37"/>
        <end position="71"/>
    </location>
</feature>
<dbReference type="EMBL" id="CAJNOJ010000386">
    <property type="protein sequence ID" value="CAF1427590.1"/>
    <property type="molecule type" value="Genomic_DNA"/>
</dbReference>
<dbReference type="PANTHER" id="PTHR10339">
    <property type="entry name" value="ADP-RIBOSYLTRANSFERASE"/>
    <property type="match status" value="1"/>
</dbReference>
<evidence type="ECO:0000256" key="7">
    <source>
        <dbReference type="ARBA" id="ARBA00022695"/>
    </source>
</evidence>
<evidence type="ECO:0000256" key="3">
    <source>
        <dbReference type="ARBA" id="ARBA00022525"/>
    </source>
</evidence>
<dbReference type="EMBL" id="CAJNOR010004078">
    <property type="protein sequence ID" value="CAF1473336.1"/>
    <property type="molecule type" value="Genomic_DNA"/>
</dbReference>
<gene>
    <name evidence="12" type="ORF">EDS130_LOCUS37970</name>
    <name evidence="13" type="ORF">XAT740_LOCUS38113</name>
</gene>
<dbReference type="SUPFAM" id="SSF56399">
    <property type="entry name" value="ADP-ribosylation"/>
    <property type="match status" value="1"/>
</dbReference>
<keyword evidence="10" id="KW-0520">NAD</keyword>
<keyword evidence="3" id="KW-0964">Secreted</keyword>
<dbReference type="PANTHER" id="PTHR10339:SF25">
    <property type="entry name" value="SECRETED EXOENZYME S"/>
    <property type="match status" value="1"/>
</dbReference>
<evidence type="ECO:0000256" key="8">
    <source>
        <dbReference type="ARBA" id="ARBA00023026"/>
    </source>
</evidence>
<comment type="similarity">
    <text evidence="2 10">Belongs to the Arg-specific ADP-ribosyltransferase family.</text>
</comment>
<evidence type="ECO:0000313" key="13">
    <source>
        <dbReference type="EMBL" id="CAF1473336.1"/>
    </source>
</evidence>
<keyword evidence="5 10" id="KW-0328">Glycosyltransferase</keyword>
<evidence type="ECO:0000256" key="4">
    <source>
        <dbReference type="ARBA" id="ARBA00022656"/>
    </source>
</evidence>
<keyword evidence="7" id="KW-0548">Nucleotidyltransferase</keyword>
<keyword evidence="6 10" id="KW-0808">Transferase</keyword>
<feature type="compositionally biased region" description="Polar residues" evidence="11">
    <location>
        <begin position="40"/>
        <end position="69"/>
    </location>
</feature>
<name>A0A815NC35_ADIRI</name>
<dbReference type="Pfam" id="PF01129">
    <property type="entry name" value="ART"/>
    <property type="match status" value="1"/>
</dbReference>
<sequence>MPSCSLCSGRFTDVADRVTSNNGLSFHRDCLEQLAGGKSQAKNQQQNGSNISDRGATSSAHSLDSSNPFSPEATAASKYMKPIGHVAKFSKLSSKYKSHDSLDSELLLSQVTLVADPSQLLKQREEFLIYEDNFKSTIAQSIKNRLSYADLYRVCSKYDKKGMAQHDTKSDETMQYFLDKHLSGDDAKACAFAICFYTGSNSGTINRSSSTMARRGNGEATSILEDTEADHASIIMYYLILGLSHINFYWGTTTRAVNMHEADLNEYFEGAIITWIQFSSSMKGDRPAKHFAKRNTIFTMYSLTGRGIQEFSNFPDEEEILFMPHSSFLVTKVQRDSYQNRIFMRQVELGLCQHSVLWVDDHIFDEDWGNKEHMEKAGTLGGEVSVHFIPKSNTEAALAFLNSPFGQRLKGKSNFRIVTDMHRDNEDPPESAGAKLLLEVRKLGFNCPCLVYTSRKEESVQEITNYLNPRQLQNVDVTTSSKKLEKFVSF</sequence>
<comment type="subcellular location">
    <subcellularLocation>
        <location evidence="1">Secreted</location>
    </subcellularLocation>
</comment>
<dbReference type="AlphaFoldDB" id="A0A815NC35"/>
<dbReference type="InterPro" id="IPR050999">
    <property type="entry name" value="ADP-ribosyltransferase_ARG"/>
</dbReference>
<dbReference type="GO" id="GO:0090729">
    <property type="term" value="F:toxin activity"/>
    <property type="evidence" value="ECO:0007669"/>
    <property type="project" value="UniProtKB-KW"/>
</dbReference>
<dbReference type="GO" id="GO:0003950">
    <property type="term" value="F:NAD+ poly-ADP-ribosyltransferase activity"/>
    <property type="evidence" value="ECO:0007669"/>
    <property type="project" value="TreeGrafter"/>
</dbReference>
<evidence type="ECO:0000256" key="2">
    <source>
        <dbReference type="ARBA" id="ARBA00009558"/>
    </source>
</evidence>
<keyword evidence="10" id="KW-0521">NADP</keyword>
<dbReference type="Proteomes" id="UP000663828">
    <property type="component" value="Unassembled WGS sequence"/>
</dbReference>
<keyword evidence="4" id="KW-0800">Toxin</keyword>
<dbReference type="EC" id="2.4.2.31" evidence="10"/>
<comment type="caution">
    <text evidence="12">The sequence shown here is derived from an EMBL/GenBank/DDBJ whole genome shotgun (WGS) entry which is preliminary data.</text>
</comment>
<dbReference type="GO" id="GO:0106274">
    <property type="term" value="F:NAD+-protein-arginine ADP-ribosyltransferase activity"/>
    <property type="evidence" value="ECO:0007669"/>
    <property type="project" value="UniProtKB-EC"/>
</dbReference>
<dbReference type="GO" id="GO:0005576">
    <property type="term" value="C:extracellular region"/>
    <property type="evidence" value="ECO:0007669"/>
    <property type="project" value="UniProtKB-SubCell"/>
</dbReference>
<keyword evidence="8" id="KW-0843">Virulence</keyword>
<dbReference type="GO" id="GO:0016779">
    <property type="term" value="F:nucleotidyltransferase activity"/>
    <property type="evidence" value="ECO:0007669"/>
    <property type="project" value="UniProtKB-KW"/>
</dbReference>
<evidence type="ECO:0000313" key="12">
    <source>
        <dbReference type="EMBL" id="CAF1427590.1"/>
    </source>
</evidence>
<dbReference type="InterPro" id="IPR000768">
    <property type="entry name" value="ART"/>
</dbReference>
<evidence type="ECO:0000313" key="14">
    <source>
        <dbReference type="Proteomes" id="UP000663828"/>
    </source>
</evidence>
<evidence type="ECO:0000256" key="1">
    <source>
        <dbReference type="ARBA" id="ARBA00004613"/>
    </source>
</evidence>
<evidence type="ECO:0000256" key="10">
    <source>
        <dbReference type="RuleBase" id="RU361228"/>
    </source>
</evidence>
<dbReference type="Gene3D" id="3.90.176.10">
    <property type="entry name" value="Toxin ADP-ribosyltransferase, Chain A, domain 1"/>
    <property type="match status" value="1"/>
</dbReference>
<organism evidence="12 15">
    <name type="scientific">Adineta ricciae</name>
    <name type="common">Rotifer</name>
    <dbReference type="NCBI Taxonomy" id="249248"/>
    <lineage>
        <taxon>Eukaryota</taxon>
        <taxon>Metazoa</taxon>
        <taxon>Spiralia</taxon>
        <taxon>Gnathifera</taxon>
        <taxon>Rotifera</taxon>
        <taxon>Eurotatoria</taxon>
        <taxon>Bdelloidea</taxon>
        <taxon>Adinetida</taxon>
        <taxon>Adinetidae</taxon>
        <taxon>Adineta</taxon>
    </lineage>
</organism>
<evidence type="ECO:0000256" key="6">
    <source>
        <dbReference type="ARBA" id="ARBA00022679"/>
    </source>
</evidence>